<dbReference type="InterPro" id="IPR001623">
    <property type="entry name" value="DnaJ_domain"/>
</dbReference>
<evidence type="ECO:0000259" key="2">
    <source>
        <dbReference type="PROSITE" id="PS50076"/>
    </source>
</evidence>
<gene>
    <name evidence="3" type="ORF">KQI20_01095</name>
</gene>
<sequence>MTDPYQVLGVSRDASKEEIKKAYRKLSKKYHPDANINNPNKDQYEEKFKEIQQAYQSIMKMKNGGSNTSGGYGYGNYSDQGGYGYGNNSYGNQQDFGDFEDFFRAFGFDTGGQGGYNPNFNQEEDVHLRAALNYFNNGYYNEARNVLDNIENRTSRWYYYSANVNYKLGNNIKALEEAKIALNMEPNNIQYKRLVDLLEGRGNWYNQQQRTYGYPSGGLDDYCCKLCMLNLACNICCNGGMICC</sequence>
<dbReference type="SMART" id="SM00271">
    <property type="entry name" value="DnaJ"/>
    <property type="match status" value="1"/>
</dbReference>
<dbReference type="PANTHER" id="PTHR44360">
    <property type="entry name" value="DNAJ HOMOLOG SUBFAMILY B MEMBER 9"/>
    <property type="match status" value="1"/>
</dbReference>
<dbReference type="RefSeq" id="WP_216568190.1">
    <property type="nucleotide sequence ID" value="NZ_JAHLOQ010000002.1"/>
</dbReference>
<organism evidence="3 4">
    <name type="scientific">Intestinibacter bartlettii</name>
    <dbReference type="NCBI Taxonomy" id="261299"/>
    <lineage>
        <taxon>Bacteria</taxon>
        <taxon>Bacillati</taxon>
        <taxon>Bacillota</taxon>
        <taxon>Clostridia</taxon>
        <taxon>Peptostreptococcales</taxon>
        <taxon>Peptostreptococcaceae</taxon>
        <taxon>Intestinibacter</taxon>
    </lineage>
</organism>
<reference evidence="3 4" key="1">
    <citation type="submission" date="2021-06" db="EMBL/GenBank/DDBJ databases">
        <authorList>
            <person name="Sun Q."/>
            <person name="Li D."/>
        </authorList>
    </citation>
    <scope>NUCLEOTIDE SEQUENCE [LARGE SCALE GENOMIC DNA]</scope>
    <source>
        <strain evidence="3 4">N19</strain>
    </source>
</reference>
<dbReference type="InterPro" id="IPR051948">
    <property type="entry name" value="Hsp70_co-chaperone_J-domain"/>
</dbReference>
<dbReference type="Proteomes" id="UP001196301">
    <property type="component" value="Unassembled WGS sequence"/>
</dbReference>
<proteinExistence type="predicted"/>
<accession>A0ABS6DTL1</accession>
<evidence type="ECO:0000256" key="1">
    <source>
        <dbReference type="ARBA" id="ARBA00023186"/>
    </source>
</evidence>
<dbReference type="PROSITE" id="PS50076">
    <property type="entry name" value="DNAJ_2"/>
    <property type="match status" value="1"/>
</dbReference>
<dbReference type="Pfam" id="PF00226">
    <property type="entry name" value="DnaJ"/>
    <property type="match status" value="1"/>
</dbReference>
<dbReference type="PANTHER" id="PTHR44360:SF1">
    <property type="entry name" value="DNAJ HOMOLOG SUBFAMILY B MEMBER 9"/>
    <property type="match status" value="1"/>
</dbReference>
<dbReference type="CDD" id="cd06257">
    <property type="entry name" value="DnaJ"/>
    <property type="match status" value="1"/>
</dbReference>
<feature type="domain" description="J" evidence="2">
    <location>
        <begin position="3"/>
        <end position="81"/>
    </location>
</feature>
<comment type="caution">
    <text evidence="3">The sequence shown here is derived from an EMBL/GenBank/DDBJ whole genome shotgun (WGS) entry which is preliminary data.</text>
</comment>
<name>A0ABS6DTL1_9FIRM</name>
<keyword evidence="4" id="KW-1185">Reference proteome</keyword>
<evidence type="ECO:0000313" key="3">
    <source>
        <dbReference type="EMBL" id="MBU5335022.1"/>
    </source>
</evidence>
<keyword evidence="1" id="KW-0143">Chaperone</keyword>
<protein>
    <submittedName>
        <fullName evidence="3">DnaJ domain-containing protein</fullName>
    </submittedName>
</protein>
<evidence type="ECO:0000313" key="4">
    <source>
        <dbReference type="Proteomes" id="UP001196301"/>
    </source>
</evidence>
<dbReference type="EMBL" id="JAHLOQ010000002">
    <property type="protein sequence ID" value="MBU5335022.1"/>
    <property type="molecule type" value="Genomic_DNA"/>
</dbReference>